<evidence type="ECO:0000313" key="1">
    <source>
        <dbReference type="EMBL" id="ASV72734.1"/>
    </source>
</evidence>
<reference evidence="1 2" key="1">
    <citation type="journal article" name="Front. Microbiol.">
        <title>Sugar Metabolism of the First Thermophilic Planctomycete Thermogutta terrifontis: Comparative Genomic and Transcriptomic Approaches.</title>
        <authorList>
            <person name="Elcheninov A.G."/>
            <person name="Menzel P."/>
            <person name="Gudbergsdottir S.R."/>
            <person name="Slesarev A.I."/>
            <person name="Kadnikov V.V."/>
            <person name="Krogh A."/>
            <person name="Bonch-Osmolovskaya E.A."/>
            <person name="Peng X."/>
            <person name="Kublanov I.V."/>
        </authorList>
    </citation>
    <scope>NUCLEOTIDE SEQUENCE [LARGE SCALE GENOMIC DNA]</scope>
    <source>
        <strain evidence="1 2">R1</strain>
    </source>
</reference>
<dbReference type="Proteomes" id="UP000215086">
    <property type="component" value="Chromosome"/>
</dbReference>
<sequence length="75" mass="8341">MECGDLSPLFGEGFSLHNLTTMDPDKIAASHRPVQEVETGDLRTGRVQPLVDPFCESGYATSLCLERSKVERESW</sequence>
<keyword evidence="2" id="KW-1185">Reference proteome</keyword>
<dbReference type="AlphaFoldDB" id="A0A286R9U0"/>
<name>A0A286R9U0_9BACT</name>
<gene>
    <name evidence="1" type="ORF">THTE_0132</name>
</gene>
<proteinExistence type="predicted"/>
<evidence type="ECO:0000313" key="2">
    <source>
        <dbReference type="Proteomes" id="UP000215086"/>
    </source>
</evidence>
<organism evidence="1 2">
    <name type="scientific">Thermogutta terrifontis</name>
    <dbReference type="NCBI Taxonomy" id="1331910"/>
    <lineage>
        <taxon>Bacteria</taxon>
        <taxon>Pseudomonadati</taxon>
        <taxon>Planctomycetota</taxon>
        <taxon>Planctomycetia</taxon>
        <taxon>Pirellulales</taxon>
        <taxon>Thermoguttaceae</taxon>
        <taxon>Thermogutta</taxon>
    </lineage>
</organism>
<accession>A0A286R9U0</accession>
<protein>
    <submittedName>
        <fullName evidence="1">Uncharacterized protein</fullName>
    </submittedName>
</protein>
<dbReference type="KEGG" id="ttf:THTE_0132"/>
<dbReference type="EMBL" id="CP018477">
    <property type="protein sequence ID" value="ASV72734.1"/>
    <property type="molecule type" value="Genomic_DNA"/>
</dbReference>